<dbReference type="GO" id="GO:0009535">
    <property type="term" value="C:chloroplast thylakoid membrane"/>
    <property type="evidence" value="ECO:0007669"/>
    <property type="project" value="TreeGrafter"/>
</dbReference>
<dbReference type="InterPro" id="IPR000504">
    <property type="entry name" value="RRM_dom"/>
</dbReference>
<protein>
    <recommendedName>
        <fullName evidence="3">RRM domain-containing protein</fullName>
    </recommendedName>
</protein>
<feature type="domain" description="RRM" evidence="3">
    <location>
        <begin position="522"/>
        <end position="570"/>
    </location>
</feature>
<dbReference type="STRING" id="888268.A0A1E5WKP3"/>
<dbReference type="OrthoDB" id="266020at2759"/>
<dbReference type="Pfam" id="PF00076">
    <property type="entry name" value="RRM_1"/>
    <property type="match status" value="1"/>
</dbReference>
<proteinExistence type="predicted"/>
<dbReference type="PANTHER" id="PTHR48025:SF3">
    <property type="entry name" value="31 KDA RIBONUCLEOPROTEIN, CHLOROPLASTIC-RELATED"/>
    <property type="match status" value="1"/>
</dbReference>
<dbReference type="GO" id="GO:0003729">
    <property type="term" value="F:mRNA binding"/>
    <property type="evidence" value="ECO:0007669"/>
    <property type="project" value="TreeGrafter"/>
</dbReference>
<dbReference type="SMART" id="SM00360">
    <property type="entry name" value="RRM"/>
    <property type="match status" value="2"/>
</dbReference>
<dbReference type="Gene3D" id="3.30.70.330">
    <property type="match status" value="3"/>
</dbReference>
<organism evidence="4 5">
    <name type="scientific">Dichanthelium oligosanthes</name>
    <dbReference type="NCBI Taxonomy" id="888268"/>
    <lineage>
        <taxon>Eukaryota</taxon>
        <taxon>Viridiplantae</taxon>
        <taxon>Streptophyta</taxon>
        <taxon>Embryophyta</taxon>
        <taxon>Tracheophyta</taxon>
        <taxon>Spermatophyta</taxon>
        <taxon>Magnoliopsida</taxon>
        <taxon>Liliopsida</taxon>
        <taxon>Poales</taxon>
        <taxon>Poaceae</taxon>
        <taxon>PACMAD clade</taxon>
        <taxon>Panicoideae</taxon>
        <taxon>Panicodae</taxon>
        <taxon>Paniceae</taxon>
        <taxon>Dichantheliinae</taxon>
        <taxon>Dichanthelium</taxon>
    </lineage>
</organism>
<dbReference type="InterPro" id="IPR035979">
    <property type="entry name" value="RBD_domain_sf"/>
</dbReference>
<name>A0A1E5WKP3_9POAL</name>
<dbReference type="PANTHER" id="PTHR48025">
    <property type="entry name" value="OS02G0815200 PROTEIN"/>
    <property type="match status" value="1"/>
</dbReference>
<dbReference type="Proteomes" id="UP000095767">
    <property type="component" value="Unassembled WGS sequence"/>
</dbReference>
<dbReference type="EMBL" id="LWDX02003290">
    <property type="protein sequence ID" value="OEL38005.1"/>
    <property type="molecule type" value="Genomic_DNA"/>
</dbReference>
<evidence type="ECO:0000313" key="4">
    <source>
        <dbReference type="EMBL" id="OEL38005.1"/>
    </source>
</evidence>
<keyword evidence="1 2" id="KW-0694">RNA-binding</keyword>
<comment type="caution">
    <text evidence="4">The sequence shown here is derived from an EMBL/GenBank/DDBJ whole genome shotgun (WGS) entry which is preliminary data.</text>
</comment>
<sequence>MATAYAIGLRNLIRRINSSKISPTNLEKGFTAGTRGSTRHMTLKPATWTSNTFPPLFWLTNLLLYEPIVSTRMGKGGLISRLQEDQIDEMSAAAGYEEGSEEEEPYECEFYDDDDGEPQDVEHFHGTALPEDEDASDVEPFKVELCSDEGSGKCGSFHSEPYINLVPDGHNICRKQLYEVEPCHGLMTGKDEFVEKKSNHVQPLKQGQNKKELKQVLGHSDSVQKEDKHLCKRQEHSFSSSHDGSKLKEEDDTNLFVAIKCMNGQTDPQPTKEMDMGNLYVCNLPLLMNTEKLIDLFVPYGQLNGRLIEGKKIEVRVSGMSLRPSSLPVELHADNRTLREIDMSNLYVCNIPLSINTAKLVELFLPFVALMNGALIEGETILVRVADLSPSVSGSVSQHSPHSIDRVVMKAEYRLVLYADMNSAAKALKHMDGYLIEGKGLVVKGSEPCPVNAVDSAYLQSGSKLIKEIDMANLYANASSAAAAIDHLDGYQIGGSTLAVRVAGLPAESGAATNVHRQVDMTNLYVCHLPPYVTTEKLIELFLPCGQITQAKVVVDKFTGVSKGFGFVNYMAHFYSYFTSPDPSRMTVGIPTSHWPYYYGESAYNPYYYGESSYTTPAVYQGQGWSGPPGFEPHAVAKKDATVWTGPPGFEPDAVTKKDATVMNPSQACSKVHLAHSGGNQKGSSVV</sequence>
<evidence type="ECO:0000313" key="5">
    <source>
        <dbReference type="Proteomes" id="UP000095767"/>
    </source>
</evidence>
<gene>
    <name evidence="4" type="ORF">BAE44_0000976</name>
</gene>
<dbReference type="GO" id="GO:1901259">
    <property type="term" value="P:chloroplast rRNA processing"/>
    <property type="evidence" value="ECO:0007669"/>
    <property type="project" value="TreeGrafter"/>
</dbReference>
<evidence type="ECO:0000259" key="3">
    <source>
        <dbReference type="PROSITE" id="PS50102"/>
    </source>
</evidence>
<evidence type="ECO:0000256" key="2">
    <source>
        <dbReference type="PROSITE-ProRule" id="PRU00176"/>
    </source>
</evidence>
<feature type="domain" description="RRM" evidence="3">
    <location>
        <begin position="344"/>
        <end position="448"/>
    </location>
</feature>
<dbReference type="InterPro" id="IPR050502">
    <property type="entry name" value="Euk_RNA-bind_prot"/>
</dbReference>
<dbReference type="SUPFAM" id="SSF54928">
    <property type="entry name" value="RNA-binding domain, RBD"/>
    <property type="match status" value="3"/>
</dbReference>
<dbReference type="InterPro" id="IPR012677">
    <property type="entry name" value="Nucleotide-bd_a/b_plait_sf"/>
</dbReference>
<accession>A0A1E5WKP3</accession>
<evidence type="ECO:0000256" key="1">
    <source>
        <dbReference type="ARBA" id="ARBA00022884"/>
    </source>
</evidence>
<dbReference type="PROSITE" id="PS50102">
    <property type="entry name" value="RRM"/>
    <property type="match status" value="2"/>
</dbReference>
<keyword evidence="5" id="KW-1185">Reference proteome</keyword>
<reference evidence="4 5" key="1">
    <citation type="submission" date="2016-09" db="EMBL/GenBank/DDBJ databases">
        <title>The draft genome of Dichanthelium oligosanthes: A C3 panicoid grass species.</title>
        <authorList>
            <person name="Studer A.J."/>
            <person name="Schnable J.C."/>
            <person name="Brutnell T.P."/>
        </authorList>
    </citation>
    <scope>NUCLEOTIDE SEQUENCE [LARGE SCALE GENOMIC DNA]</scope>
    <source>
        <strain evidence="5">cv. Kellogg 1175</strain>
        <tissue evidence="4">Leaf</tissue>
    </source>
</reference>
<dbReference type="AlphaFoldDB" id="A0A1E5WKP3"/>